<dbReference type="Gene3D" id="1.10.3720.10">
    <property type="entry name" value="MetI-like"/>
    <property type="match status" value="1"/>
</dbReference>
<comment type="caution">
    <text evidence="9">The sequence shown here is derived from an EMBL/GenBank/DDBJ whole genome shotgun (WGS) entry which is preliminary data.</text>
</comment>
<protein>
    <submittedName>
        <fullName evidence="9">Monosaccharide-transporting ATPase</fullName>
    </submittedName>
</protein>
<dbReference type="GO" id="GO:0005886">
    <property type="term" value="C:plasma membrane"/>
    <property type="evidence" value="ECO:0007669"/>
    <property type="project" value="UniProtKB-SubCell"/>
</dbReference>
<sequence>MKRSISLIISYLVLTFFAAAMVLPFFWMISTSFKKASEIFIFPPRWVPKEPTLDNYIELFKSVNFGRPFLNTIIVAGSITFFSILLASTTGYVFAKYKFKARDKLFFLILSTMMIPGQMTLIPVFLIVKQLGWLNTYMGIIVPGLASAFNIFFMRQFFLTIPNELIEAAKIDGAREDFILFRIVLPLAKPALTTLSVFTFAGSWNSFLWPLIVAQSEEYYTLPVAVSVLAGQHSENLGLQMAGATIVIIPILAFFIFTQKYFVKGIIMSGFK</sequence>
<comment type="subcellular location">
    <subcellularLocation>
        <location evidence="1 7">Cell membrane</location>
        <topology evidence="1 7">Multi-pass membrane protein</topology>
    </subcellularLocation>
</comment>
<feature type="transmembrane region" description="Helical" evidence="7">
    <location>
        <begin position="179"/>
        <end position="201"/>
    </location>
</feature>
<keyword evidence="2 7" id="KW-0813">Transport</keyword>
<feature type="transmembrane region" description="Helical" evidence="7">
    <location>
        <begin position="7"/>
        <end position="29"/>
    </location>
</feature>
<dbReference type="Pfam" id="PF00528">
    <property type="entry name" value="BPD_transp_1"/>
    <property type="match status" value="1"/>
</dbReference>
<organism evidence="9 10">
    <name type="scientific">Thermotoga petrophila</name>
    <dbReference type="NCBI Taxonomy" id="93929"/>
    <lineage>
        <taxon>Bacteria</taxon>
        <taxon>Thermotogati</taxon>
        <taxon>Thermotogota</taxon>
        <taxon>Thermotogae</taxon>
        <taxon>Thermotogales</taxon>
        <taxon>Thermotogaceae</taxon>
        <taxon>Thermotoga</taxon>
    </lineage>
</organism>
<feature type="transmembrane region" description="Helical" evidence="7">
    <location>
        <begin position="105"/>
        <end position="128"/>
    </location>
</feature>
<dbReference type="AlphaFoldDB" id="A0A117L2N5"/>
<feature type="transmembrane region" description="Helical" evidence="7">
    <location>
        <begin position="134"/>
        <end position="158"/>
    </location>
</feature>
<evidence type="ECO:0000256" key="2">
    <source>
        <dbReference type="ARBA" id="ARBA00022448"/>
    </source>
</evidence>
<dbReference type="Proteomes" id="UP000058636">
    <property type="component" value="Unassembled WGS sequence"/>
</dbReference>
<dbReference type="InterPro" id="IPR000515">
    <property type="entry name" value="MetI-like"/>
</dbReference>
<dbReference type="SUPFAM" id="SSF161098">
    <property type="entry name" value="MetI-like"/>
    <property type="match status" value="1"/>
</dbReference>
<evidence type="ECO:0000256" key="4">
    <source>
        <dbReference type="ARBA" id="ARBA00022692"/>
    </source>
</evidence>
<evidence type="ECO:0000313" key="10">
    <source>
        <dbReference type="Proteomes" id="UP000058636"/>
    </source>
</evidence>
<feature type="domain" description="ABC transmembrane type-1" evidence="8">
    <location>
        <begin position="69"/>
        <end position="258"/>
    </location>
</feature>
<evidence type="ECO:0000256" key="1">
    <source>
        <dbReference type="ARBA" id="ARBA00004651"/>
    </source>
</evidence>
<dbReference type="PANTHER" id="PTHR43744">
    <property type="entry name" value="ABC TRANSPORTER PERMEASE PROTEIN MG189-RELATED-RELATED"/>
    <property type="match status" value="1"/>
</dbReference>
<feature type="transmembrane region" description="Helical" evidence="7">
    <location>
        <begin position="237"/>
        <end position="258"/>
    </location>
</feature>
<dbReference type="PANTHER" id="PTHR43744:SF12">
    <property type="entry name" value="ABC TRANSPORTER PERMEASE PROTEIN MG189-RELATED"/>
    <property type="match status" value="1"/>
</dbReference>
<name>A0A117L2N5_9THEM</name>
<accession>A0A117L2N5</accession>
<evidence type="ECO:0000256" key="3">
    <source>
        <dbReference type="ARBA" id="ARBA00022475"/>
    </source>
</evidence>
<feature type="transmembrane region" description="Helical" evidence="7">
    <location>
        <begin position="69"/>
        <end position="93"/>
    </location>
</feature>
<keyword evidence="4 7" id="KW-0812">Transmembrane</keyword>
<keyword evidence="3" id="KW-1003">Cell membrane</keyword>
<dbReference type="PROSITE" id="PS50928">
    <property type="entry name" value="ABC_TM1"/>
    <property type="match status" value="1"/>
</dbReference>
<keyword evidence="5 7" id="KW-1133">Transmembrane helix</keyword>
<dbReference type="PATRIC" id="fig|93930.3.peg.1633"/>
<evidence type="ECO:0000256" key="5">
    <source>
        <dbReference type="ARBA" id="ARBA00022989"/>
    </source>
</evidence>
<dbReference type="InterPro" id="IPR035906">
    <property type="entry name" value="MetI-like_sf"/>
</dbReference>
<reference evidence="9 10" key="1">
    <citation type="journal article" date="2015" name="MBio">
        <title>Genome-Resolved Metagenomic Analysis Reveals Roles for Candidate Phyla and Other Microbial Community Members in Biogeochemical Transformations in Oil Reservoirs.</title>
        <authorList>
            <person name="Hu P."/>
            <person name="Tom L."/>
            <person name="Singh A."/>
            <person name="Thomas B.C."/>
            <person name="Baker B.J."/>
            <person name="Piceno Y.M."/>
            <person name="Andersen G.L."/>
            <person name="Banfield J.F."/>
        </authorList>
    </citation>
    <scope>NUCLEOTIDE SEQUENCE [LARGE SCALE GENOMIC DNA]</scope>
    <source>
        <strain evidence="9">46_26</strain>
    </source>
</reference>
<dbReference type="CDD" id="cd06261">
    <property type="entry name" value="TM_PBP2"/>
    <property type="match status" value="1"/>
</dbReference>
<gene>
    <name evidence="9" type="ORF">XD57_0781</name>
</gene>
<keyword evidence="6 7" id="KW-0472">Membrane</keyword>
<evidence type="ECO:0000256" key="7">
    <source>
        <dbReference type="RuleBase" id="RU363032"/>
    </source>
</evidence>
<dbReference type="GO" id="GO:0055085">
    <property type="term" value="P:transmembrane transport"/>
    <property type="evidence" value="ECO:0007669"/>
    <property type="project" value="InterPro"/>
</dbReference>
<evidence type="ECO:0000313" key="9">
    <source>
        <dbReference type="EMBL" id="KUK23123.1"/>
    </source>
</evidence>
<evidence type="ECO:0000256" key="6">
    <source>
        <dbReference type="ARBA" id="ARBA00023136"/>
    </source>
</evidence>
<evidence type="ECO:0000259" key="8">
    <source>
        <dbReference type="PROSITE" id="PS50928"/>
    </source>
</evidence>
<proteinExistence type="inferred from homology"/>
<comment type="similarity">
    <text evidence="7">Belongs to the binding-protein-dependent transport system permease family.</text>
</comment>
<dbReference type="EMBL" id="LGFG01000050">
    <property type="protein sequence ID" value="KUK23123.1"/>
    <property type="molecule type" value="Genomic_DNA"/>
</dbReference>